<comment type="caution">
    <text evidence="2">Lacks conserved residue(s) required for the propagation of feature annotation.</text>
</comment>
<dbReference type="Proteomes" id="UP000694941">
    <property type="component" value="Unplaced"/>
</dbReference>
<dbReference type="RefSeq" id="XP_013777811.1">
    <property type="nucleotide sequence ID" value="XM_013922357.1"/>
</dbReference>
<comment type="similarity">
    <text evidence="1">Belongs to the peptidase C2 family.</text>
</comment>
<dbReference type="CDD" id="cd00044">
    <property type="entry name" value="CysPc"/>
    <property type="match status" value="1"/>
</dbReference>
<dbReference type="SMART" id="SM00720">
    <property type="entry name" value="calpain_III"/>
    <property type="match status" value="1"/>
</dbReference>
<feature type="domain" description="Calpain catalytic" evidence="3">
    <location>
        <begin position="17"/>
        <end position="317"/>
    </location>
</feature>
<dbReference type="PANTHER" id="PTHR10183:SF394">
    <property type="entry name" value="CALPAIN-C"/>
    <property type="match status" value="1"/>
</dbReference>
<dbReference type="InterPro" id="IPR038765">
    <property type="entry name" value="Papain-like_cys_pep_sf"/>
</dbReference>
<dbReference type="CDD" id="cd00214">
    <property type="entry name" value="Calpain_III"/>
    <property type="match status" value="1"/>
</dbReference>
<evidence type="ECO:0000259" key="3">
    <source>
        <dbReference type="PROSITE" id="PS50203"/>
    </source>
</evidence>
<dbReference type="InterPro" id="IPR033883">
    <property type="entry name" value="C2_III"/>
</dbReference>
<reference evidence="5" key="1">
    <citation type="submission" date="2025-08" db="UniProtKB">
        <authorList>
            <consortium name="RefSeq"/>
        </authorList>
    </citation>
    <scope>IDENTIFICATION</scope>
    <source>
        <tissue evidence="5">Muscle</tissue>
    </source>
</reference>
<evidence type="ECO:0000313" key="4">
    <source>
        <dbReference type="Proteomes" id="UP000694941"/>
    </source>
</evidence>
<accession>A0ABM1B9Z8</accession>
<protein>
    <submittedName>
        <fullName evidence="5">Calpain-C-like</fullName>
    </submittedName>
</protein>
<dbReference type="InterPro" id="IPR022683">
    <property type="entry name" value="Calpain_III"/>
</dbReference>
<dbReference type="InterPro" id="IPR001300">
    <property type="entry name" value="Peptidase_C2_calpain_cat"/>
</dbReference>
<gene>
    <name evidence="5" type="primary">LOC106462431</name>
</gene>
<dbReference type="SMART" id="SM00230">
    <property type="entry name" value="CysPc"/>
    <property type="match status" value="1"/>
</dbReference>
<dbReference type="Gene3D" id="1.10.238.10">
    <property type="entry name" value="EF-hand"/>
    <property type="match status" value="1"/>
</dbReference>
<name>A0ABM1B9Z8_LIMPO</name>
<dbReference type="PANTHER" id="PTHR10183">
    <property type="entry name" value="CALPAIN"/>
    <property type="match status" value="1"/>
</dbReference>
<keyword evidence="4" id="KW-1185">Reference proteome</keyword>
<dbReference type="SUPFAM" id="SSF49758">
    <property type="entry name" value="Calpain large subunit, middle domain (domain III)"/>
    <property type="match status" value="1"/>
</dbReference>
<organism evidence="4 5">
    <name type="scientific">Limulus polyphemus</name>
    <name type="common">Atlantic horseshoe crab</name>
    <dbReference type="NCBI Taxonomy" id="6850"/>
    <lineage>
        <taxon>Eukaryota</taxon>
        <taxon>Metazoa</taxon>
        <taxon>Ecdysozoa</taxon>
        <taxon>Arthropoda</taxon>
        <taxon>Chelicerata</taxon>
        <taxon>Merostomata</taxon>
        <taxon>Xiphosura</taxon>
        <taxon>Limulidae</taxon>
        <taxon>Limulus</taxon>
    </lineage>
</organism>
<dbReference type="SUPFAM" id="SSF47473">
    <property type="entry name" value="EF-hand"/>
    <property type="match status" value="1"/>
</dbReference>
<dbReference type="Pfam" id="PF01067">
    <property type="entry name" value="Calpain_III"/>
    <property type="match status" value="1"/>
</dbReference>
<sequence length="657" mass="74874">MSEFEKLKIGCLKKGELFEDPDFPATQASVFYHKNPPFQFIWKRPKELCSNPLFLLDGAGQFDINPGKLGDRWFVSCIGCLAISRGLFYRVVPADQTFLPEDYAGIFRFRLWWNGEWQEVIVDDRLPTVNNKLVFVHSQHSNQFWPALLEKAYAKLHTAYEVLKYGCAADGLADLTGGITETIDIRHESTACGRILLSLLSMTSLLTAVVQQDTQSLNQPEKLANGILLTTNYRVMCFEKQVETVNGEHIQLIRLRNPLGATSEYVGNWSRDCSQWDLLAPHERTRIKYKNLAEGEFWMAYQDFVKTFTTLEVVHLDGETSKDEPTLRGKTPWLMKLWYGRWQRGVSAGGCRNHTDTFHTNPQLRLILSDNQEVIISLTQHSALNSKIIGFTIYGLPKTNSELLPKSFFKRNKSLLNSQYSNSRQVSARQEFQQGGYVLLPTSFEPGQESGFTVRVYSNKPIKLKLIDNVPSVVKPAIMKAPPSFDSKVSSYEVIFHQLADEHKSVNVFQLQELLETCLPNDYVKSCATLDVCRQVILALDNSGTGRLVFSDYKNLMCSLKYWQTTFKAHTKATTGILRAENLRDVLFDIGFQLNTEILCLLVIRYMRKDGTLRFGDFVSCILHLSIAFATFEKKDPLQNGYVKFSLSEWLKASLQC</sequence>
<dbReference type="InterPro" id="IPR022684">
    <property type="entry name" value="Calpain_cysteine_protease"/>
</dbReference>
<dbReference type="Gene3D" id="2.60.120.380">
    <property type="match status" value="1"/>
</dbReference>
<dbReference type="Pfam" id="PF00648">
    <property type="entry name" value="Peptidase_C2"/>
    <property type="match status" value="1"/>
</dbReference>
<proteinExistence type="inferred from homology"/>
<evidence type="ECO:0000256" key="1">
    <source>
        <dbReference type="ARBA" id="ARBA00007623"/>
    </source>
</evidence>
<evidence type="ECO:0000256" key="2">
    <source>
        <dbReference type="PROSITE-ProRule" id="PRU00239"/>
    </source>
</evidence>
<evidence type="ECO:0000313" key="5">
    <source>
        <dbReference type="RefSeq" id="XP_013777811.1"/>
    </source>
</evidence>
<dbReference type="SUPFAM" id="SSF54001">
    <property type="entry name" value="Cysteine proteinases"/>
    <property type="match status" value="1"/>
</dbReference>
<dbReference type="Gene3D" id="3.90.70.10">
    <property type="entry name" value="Cysteine proteinases"/>
    <property type="match status" value="1"/>
</dbReference>
<dbReference type="InterPro" id="IPR022682">
    <property type="entry name" value="Calpain_domain_III"/>
</dbReference>
<dbReference type="PRINTS" id="PR00704">
    <property type="entry name" value="CALPAIN"/>
</dbReference>
<dbReference type="PROSITE" id="PS50203">
    <property type="entry name" value="CALPAIN_CAT"/>
    <property type="match status" value="1"/>
</dbReference>
<dbReference type="InterPro" id="IPR036213">
    <property type="entry name" value="Calpain_III_sf"/>
</dbReference>
<dbReference type="InterPro" id="IPR011992">
    <property type="entry name" value="EF-hand-dom_pair"/>
</dbReference>
<dbReference type="GeneID" id="106462431"/>